<evidence type="ECO:0000259" key="1">
    <source>
        <dbReference type="PROSITE" id="PS50878"/>
    </source>
</evidence>
<evidence type="ECO:0000313" key="2">
    <source>
        <dbReference type="EMBL" id="GAB0181257.1"/>
    </source>
</evidence>
<protein>
    <submittedName>
        <fullName evidence="2">Secreted Ly-6/uPAR-related protein 1-like</fullName>
    </submittedName>
</protein>
<reference evidence="2 3" key="1">
    <citation type="submission" date="2024-06" db="EMBL/GenBank/DDBJ databases">
        <title>The draft genome of Grus japonensis, version 3.</title>
        <authorList>
            <person name="Nabeshima K."/>
            <person name="Suzuki S."/>
            <person name="Onuma M."/>
        </authorList>
    </citation>
    <scope>NUCLEOTIDE SEQUENCE [LARGE SCALE GENOMIC DNA]</scope>
    <source>
        <strain evidence="2 3">451A</strain>
    </source>
</reference>
<evidence type="ECO:0000313" key="3">
    <source>
        <dbReference type="Proteomes" id="UP001623348"/>
    </source>
</evidence>
<name>A0ABC9W934_GRUJA</name>
<dbReference type="AlphaFoldDB" id="A0ABC9W934"/>
<sequence>MSKWRSVMSGFPQGSVLGPALFNIFVSDMDSGIECTLNKFANDTKLCSSVNTLDRSDAIQRDLDRCESRLLGSALSMKTLLVGLLLGLAYVELGYPFFGNITVTRSCEEECLSYDGIGATRPKSCCYTDLCTDDTKSSNGVGSSSAALGLMAMVVGTLLQCAL</sequence>
<dbReference type="InterPro" id="IPR045860">
    <property type="entry name" value="Snake_toxin-like_sf"/>
</dbReference>
<gene>
    <name evidence="2" type="ORF">GRJ2_000591000</name>
</gene>
<accession>A0ABC9W934</accession>
<dbReference type="GO" id="GO:0030154">
    <property type="term" value="P:cell differentiation"/>
    <property type="evidence" value="ECO:0007669"/>
    <property type="project" value="UniProtKB-ARBA"/>
</dbReference>
<feature type="domain" description="Reverse transcriptase" evidence="1">
    <location>
        <begin position="1"/>
        <end position="102"/>
    </location>
</feature>
<comment type="caution">
    <text evidence="2">The sequence shown here is derived from an EMBL/GenBank/DDBJ whole genome shotgun (WGS) entry which is preliminary data.</text>
</comment>
<dbReference type="PANTHER" id="PTHR33332">
    <property type="entry name" value="REVERSE TRANSCRIPTASE DOMAIN-CONTAINING PROTEIN"/>
    <property type="match status" value="1"/>
</dbReference>
<proteinExistence type="predicted"/>
<dbReference type="PROSITE" id="PS50878">
    <property type="entry name" value="RT_POL"/>
    <property type="match status" value="1"/>
</dbReference>
<dbReference type="Proteomes" id="UP001623348">
    <property type="component" value="Unassembled WGS sequence"/>
</dbReference>
<organism evidence="2 3">
    <name type="scientific">Grus japonensis</name>
    <name type="common">Japanese crane</name>
    <name type="synonym">Red-crowned crane</name>
    <dbReference type="NCBI Taxonomy" id="30415"/>
    <lineage>
        <taxon>Eukaryota</taxon>
        <taxon>Metazoa</taxon>
        <taxon>Chordata</taxon>
        <taxon>Craniata</taxon>
        <taxon>Vertebrata</taxon>
        <taxon>Euteleostomi</taxon>
        <taxon>Archelosauria</taxon>
        <taxon>Archosauria</taxon>
        <taxon>Dinosauria</taxon>
        <taxon>Saurischia</taxon>
        <taxon>Theropoda</taxon>
        <taxon>Coelurosauria</taxon>
        <taxon>Aves</taxon>
        <taxon>Neognathae</taxon>
        <taxon>Neoaves</taxon>
        <taxon>Gruiformes</taxon>
        <taxon>Gruidae</taxon>
        <taxon>Grus</taxon>
    </lineage>
</organism>
<dbReference type="Gene3D" id="2.10.60.10">
    <property type="entry name" value="CD59"/>
    <property type="match status" value="1"/>
</dbReference>
<dbReference type="InterPro" id="IPR000477">
    <property type="entry name" value="RT_dom"/>
</dbReference>
<keyword evidence="3" id="KW-1185">Reference proteome</keyword>
<dbReference type="EMBL" id="BAAFJT010000002">
    <property type="protein sequence ID" value="GAB0181257.1"/>
    <property type="molecule type" value="Genomic_DNA"/>
</dbReference>